<keyword evidence="3" id="KW-1185">Reference proteome</keyword>
<evidence type="ECO:0000313" key="3">
    <source>
        <dbReference type="Proteomes" id="UP000199657"/>
    </source>
</evidence>
<sequence length="285" mass="30936">MANVLIAGCGDLGGGVGERLAAEGHSVWGLRRRPELVPAAITPVAGDFSRPDGLPELPPDLDTVYFIATPGRFEDEAYRLAFVEGMRNLLAQLDAQAQSPRRIIMVTSTAVYGVTDGSWVDEDTPTEPDGFSGKRLLEAETLLRSSRHPAVILRFGGIYGPGRTRMLKKVRNGDPVVAEPPQYTNRIHRDDCVGALLHAFTLADPAPVYLGVDSTPCTQVELVDWLAERLGLPPCPRTEGSAGGVRSSNKRCRNQRLLDSGYRFLYPDYRSGYEAMLAAEAGDAP</sequence>
<dbReference type="RefSeq" id="WP_091640270.1">
    <property type="nucleotide sequence ID" value="NZ_FOEG01000001.1"/>
</dbReference>
<dbReference type="PANTHER" id="PTHR48079">
    <property type="entry name" value="PROTEIN YEEZ"/>
    <property type="match status" value="1"/>
</dbReference>
<feature type="domain" description="NAD(P)-binding" evidence="1">
    <location>
        <begin position="10"/>
        <end position="176"/>
    </location>
</feature>
<dbReference type="Gene3D" id="3.40.50.720">
    <property type="entry name" value="NAD(P)-binding Rossmann-like Domain"/>
    <property type="match status" value="1"/>
</dbReference>
<accession>A0A1H8R201</accession>
<dbReference type="EMBL" id="FOEG01000001">
    <property type="protein sequence ID" value="SEO60178.1"/>
    <property type="molecule type" value="Genomic_DNA"/>
</dbReference>
<evidence type="ECO:0000259" key="1">
    <source>
        <dbReference type="Pfam" id="PF13460"/>
    </source>
</evidence>
<dbReference type="STRING" id="406100.SAMN04488052_101925"/>
<organism evidence="2 3">
    <name type="scientific">Aquisalimonas asiatica</name>
    <dbReference type="NCBI Taxonomy" id="406100"/>
    <lineage>
        <taxon>Bacteria</taxon>
        <taxon>Pseudomonadati</taxon>
        <taxon>Pseudomonadota</taxon>
        <taxon>Gammaproteobacteria</taxon>
        <taxon>Chromatiales</taxon>
        <taxon>Ectothiorhodospiraceae</taxon>
        <taxon>Aquisalimonas</taxon>
    </lineage>
</organism>
<dbReference type="Proteomes" id="UP000199657">
    <property type="component" value="Unassembled WGS sequence"/>
</dbReference>
<proteinExistence type="predicted"/>
<dbReference type="InterPro" id="IPR051783">
    <property type="entry name" value="NAD(P)-dependent_oxidoreduct"/>
</dbReference>
<dbReference type="SUPFAM" id="SSF51735">
    <property type="entry name" value="NAD(P)-binding Rossmann-fold domains"/>
    <property type="match status" value="1"/>
</dbReference>
<evidence type="ECO:0000313" key="2">
    <source>
        <dbReference type="EMBL" id="SEO60178.1"/>
    </source>
</evidence>
<dbReference type="CDD" id="cd05266">
    <property type="entry name" value="SDR_a4"/>
    <property type="match status" value="1"/>
</dbReference>
<protein>
    <submittedName>
        <fullName evidence="2">Nucleoside-diphosphate-sugar epimerase</fullName>
    </submittedName>
</protein>
<dbReference type="GO" id="GO:0004029">
    <property type="term" value="F:aldehyde dehydrogenase (NAD+) activity"/>
    <property type="evidence" value="ECO:0007669"/>
    <property type="project" value="TreeGrafter"/>
</dbReference>
<dbReference type="Pfam" id="PF13460">
    <property type="entry name" value="NAD_binding_10"/>
    <property type="match status" value="1"/>
</dbReference>
<dbReference type="AlphaFoldDB" id="A0A1H8R201"/>
<dbReference type="GO" id="GO:0005737">
    <property type="term" value="C:cytoplasm"/>
    <property type="evidence" value="ECO:0007669"/>
    <property type="project" value="TreeGrafter"/>
</dbReference>
<reference evidence="2 3" key="1">
    <citation type="submission" date="2016-10" db="EMBL/GenBank/DDBJ databases">
        <authorList>
            <person name="de Groot N.N."/>
        </authorList>
    </citation>
    <scope>NUCLEOTIDE SEQUENCE [LARGE SCALE GENOMIC DNA]</scope>
    <source>
        <strain evidence="2 3">CGMCC 1.6291</strain>
    </source>
</reference>
<dbReference type="InterPro" id="IPR016040">
    <property type="entry name" value="NAD(P)-bd_dom"/>
</dbReference>
<gene>
    <name evidence="2" type="ORF">SAMN04488052_101925</name>
</gene>
<dbReference type="OrthoDB" id="9808276at2"/>
<dbReference type="InterPro" id="IPR036291">
    <property type="entry name" value="NAD(P)-bd_dom_sf"/>
</dbReference>
<dbReference type="PANTHER" id="PTHR48079:SF6">
    <property type="entry name" value="NAD(P)-BINDING DOMAIN-CONTAINING PROTEIN-RELATED"/>
    <property type="match status" value="1"/>
</dbReference>
<name>A0A1H8R201_9GAMM</name>